<keyword evidence="6" id="KW-0004">4Fe-4S</keyword>
<keyword evidence="8" id="KW-0479">Metal-binding</keyword>
<comment type="pathway">
    <text evidence="3">Cofactor biosynthesis; Fe-Mo cofactor biosynthesis.</text>
</comment>
<protein>
    <recommendedName>
        <fullName evidence="5">FeMo cofactor biosynthesis protein NifB</fullName>
    </recommendedName>
    <alternativeName>
        <fullName evidence="14">Nitrogenase cofactor maturase NifB</fullName>
    </alternativeName>
    <alternativeName>
        <fullName evidence="13">Radical SAM assemblase NifB</fullName>
    </alternativeName>
</protein>
<dbReference type="AlphaFoldDB" id="R6WEC3"/>
<evidence type="ECO:0000256" key="10">
    <source>
        <dbReference type="ARBA" id="ARBA00023014"/>
    </source>
</evidence>
<dbReference type="UniPathway" id="UPA00782"/>
<comment type="similarity">
    <text evidence="4">Belongs to the radical SAM superfamily. NifB family.</text>
</comment>
<keyword evidence="9" id="KW-0408">Iron</keyword>
<dbReference type="Pfam" id="PF04055">
    <property type="entry name" value="Radical_SAM"/>
    <property type="match status" value="1"/>
</dbReference>
<evidence type="ECO:0000256" key="1">
    <source>
        <dbReference type="ARBA" id="ARBA00001966"/>
    </source>
</evidence>
<dbReference type="EMBL" id="CBGL010000007">
    <property type="protein sequence ID" value="CDD09468.1"/>
    <property type="molecule type" value="Genomic_DNA"/>
</dbReference>
<dbReference type="InterPro" id="IPR013785">
    <property type="entry name" value="Aldolase_TIM"/>
</dbReference>
<dbReference type="InterPro" id="IPR007197">
    <property type="entry name" value="rSAM"/>
</dbReference>
<dbReference type="PROSITE" id="PS51918">
    <property type="entry name" value="RADICAL_SAM"/>
    <property type="match status" value="1"/>
</dbReference>
<dbReference type="SFLD" id="SFLDF00281">
    <property type="entry name" value="FeMo_cofactor_biosynthesis_pro"/>
    <property type="match status" value="1"/>
</dbReference>
<evidence type="ECO:0000256" key="11">
    <source>
        <dbReference type="ARBA" id="ARBA00023231"/>
    </source>
</evidence>
<evidence type="ECO:0000256" key="6">
    <source>
        <dbReference type="ARBA" id="ARBA00022485"/>
    </source>
</evidence>
<sequence length="276" mass="30171">MSELETHPCFTAKCSDYARIHLPVAPKCNMQCNYCLRKYSCVNESRPGVVARVMVPEDAVDWYLQMKAKVPKLTVAGIAGPGDALANWPAVSRTLSMIREVDKDVFFCLSTNGLYLPKYAKEIAALGVDYVTVTVNAITSNTGAHIYSFINDEGKKYVGEEAAALLLERQIEGLQLLGEYGVKVKINTVAIPGVNIQEIPAIARRMALLGAKLQNILPMLPVEGTGFAHLAEPAAEEIMQLRNVCKQWMPQMQHCNRCRADAVGALGKTCALEASL</sequence>
<dbReference type="PANTHER" id="PTHR43787:SF13">
    <property type="entry name" value="FEMO COFACTOR BIOSYNTHESIS PROTEIN NIFB"/>
    <property type="match status" value="1"/>
</dbReference>
<evidence type="ECO:0000256" key="13">
    <source>
        <dbReference type="ARBA" id="ARBA00030926"/>
    </source>
</evidence>
<reference evidence="16" key="1">
    <citation type="submission" date="2012-11" db="EMBL/GenBank/DDBJ databases">
        <title>Dependencies among metagenomic species, viruses, plasmids and units of genetic variation.</title>
        <authorList>
            <person name="Nielsen H.B."/>
            <person name="Almeida M."/>
            <person name="Juncker A.S."/>
            <person name="Rasmussen S."/>
            <person name="Li J."/>
            <person name="Sunagawa S."/>
            <person name="Plichta D."/>
            <person name="Gautier L."/>
            <person name="Le Chatelier E."/>
            <person name="Peletier E."/>
            <person name="Bonde I."/>
            <person name="Nielsen T."/>
            <person name="Manichanh C."/>
            <person name="Arumugam M."/>
            <person name="Batto J."/>
            <person name="Santos M.B.Q.D."/>
            <person name="Blom N."/>
            <person name="Borruel N."/>
            <person name="Burgdorf K.S."/>
            <person name="Boumezbeur F."/>
            <person name="Casellas F."/>
            <person name="Dore J."/>
            <person name="Guarner F."/>
            <person name="Hansen T."/>
            <person name="Hildebrand F."/>
            <person name="Kaas R.S."/>
            <person name="Kennedy S."/>
            <person name="Kristiansen K."/>
            <person name="Kultima J.R."/>
            <person name="Leonard P."/>
            <person name="Levenez F."/>
            <person name="Lund O."/>
            <person name="Moumen B."/>
            <person name="Le Paslier D."/>
            <person name="Pons N."/>
            <person name="Pedersen O."/>
            <person name="Prifti E."/>
            <person name="Qin J."/>
            <person name="Raes J."/>
            <person name="Tap J."/>
            <person name="Tims S."/>
            <person name="Ussery D.W."/>
            <person name="Yamada T."/>
            <person name="MetaHit consortium"/>
            <person name="Renault P."/>
            <person name="Sicheritz-Ponten T."/>
            <person name="Bork P."/>
            <person name="Wang J."/>
            <person name="Brunak S."/>
            <person name="Ehrlich S.D."/>
        </authorList>
    </citation>
    <scope>NUCLEOTIDE SEQUENCE [LARGE SCALE GENOMIC DNA]</scope>
</reference>
<evidence type="ECO:0000256" key="12">
    <source>
        <dbReference type="ARBA" id="ARBA00023239"/>
    </source>
</evidence>
<keyword evidence="7" id="KW-0949">S-adenosyl-L-methionine</keyword>
<gene>
    <name evidence="16" type="ORF">BN587_01484</name>
</gene>
<evidence type="ECO:0000256" key="9">
    <source>
        <dbReference type="ARBA" id="ARBA00023004"/>
    </source>
</evidence>
<evidence type="ECO:0000259" key="15">
    <source>
        <dbReference type="PROSITE" id="PS51918"/>
    </source>
</evidence>
<dbReference type="InterPro" id="IPR006638">
    <property type="entry name" value="Elp3/MiaA/NifB-like_rSAM"/>
</dbReference>
<evidence type="ECO:0000256" key="2">
    <source>
        <dbReference type="ARBA" id="ARBA00003522"/>
    </source>
</evidence>
<dbReference type="InterPro" id="IPR058240">
    <property type="entry name" value="rSAM_sf"/>
</dbReference>
<evidence type="ECO:0000256" key="5">
    <source>
        <dbReference type="ARBA" id="ARBA00021702"/>
    </source>
</evidence>
<keyword evidence="10" id="KW-0411">Iron-sulfur</keyword>
<dbReference type="SFLD" id="SFLDG01067">
    <property type="entry name" value="SPASM/twitch_domain_containing"/>
    <property type="match status" value="1"/>
</dbReference>
<organism evidence="16">
    <name type="scientific">Phascolarctobacterium succinatutens CAG:287</name>
    <dbReference type="NCBI Taxonomy" id="1263101"/>
    <lineage>
        <taxon>Bacteria</taxon>
        <taxon>Bacillati</taxon>
        <taxon>Bacillota</taxon>
        <taxon>Negativicutes</taxon>
        <taxon>Acidaminococcales</taxon>
        <taxon>Acidaminococcaceae</taxon>
        <taxon>Phascolarctobacterium</taxon>
    </lineage>
</organism>
<dbReference type="SMART" id="SM00729">
    <property type="entry name" value="Elp3"/>
    <property type="match status" value="1"/>
</dbReference>
<feature type="domain" description="Radical SAM core" evidence="15">
    <location>
        <begin position="10"/>
        <end position="259"/>
    </location>
</feature>
<dbReference type="CDD" id="cd01335">
    <property type="entry name" value="Radical_SAM"/>
    <property type="match status" value="1"/>
</dbReference>
<dbReference type="SFLD" id="SFLDS00029">
    <property type="entry name" value="Radical_SAM"/>
    <property type="match status" value="1"/>
</dbReference>
<dbReference type="PROSITE" id="PS01305">
    <property type="entry name" value="MOAA_NIFB_PQQE"/>
    <property type="match status" value="1"/>
</dbReference>
<comment type="cofactor">
    <cofactor evidence="1">
        <name>[4Fe-4S] cluster</name>
        <dbReference type="ChEBI" id="CHEBI:49883"/>
    </cofactor>
</comment>
<evidence type="ECO:0000256" key="4">
    <source>
        <dbReference type="ARBA" id="ARBA00006804"/>
    </source>
</evidence>
<keyword evidence="12" id="KW-0456">Lyase</keyword>
<dbReference type="Proteomes" id="UP000014937">
    <property type="component" value="Unassembled WGS sequence"/>
</dbReference>
<evidence type="ECO:0000256" key="8">
    <source>
        <dbReference type="ARBA" id="ARBA00022723"/>
    </source>
</evidence>
<dbReference type="InterPro" id="IPR000385">
    <property type="entry name" value="MoaA_NifB_PqqE_Fe-S-bd_CS"/>
</dbReference>
<dbReference type="GO" id="GO:0046872">
    <property type="term" value="F:metal ion binding"/>
    <property type="evidence" value="ECO:0007669"/>
    <property type="project" value="UniProtKB-KW"/>
</dbReference>
<dbReference type="GO" id="GO:0016829">
    <property type="term" value="F:lyase activity"/>
    <property type="evidence" value="ECO:0007669"/>
    <property type="project" value="UniProtKB-KW"/>
</dbReference>
<evidence type="ECO:0000256" key="7">
    <source>
        <dbReference type="ARBA" id="ARBA00022691"/>
    </source>
</evidence>
<dbReference type="HOGENOM" id="CLU_027639_1_1_9"/>
<name>R6WEC3_9FIRM</name>
<accession>R6WEC3</accession>
<dbReference type="SUPFAM" id="SSF102114">
    <property type="entry name" value="Radical SAM enzymes"/>
    <property type="match status" value="1"/>
</dbReference>
<comment type="caution">
    <text evidence="16">The sequence shown here is derived from an EMBL/GenBank/DDBJ whole genome shotgun (WGS) entry which is preliminary data.</text>
</comment>
<dbReference type="RefSeq" id="WP_021720531.1">
    <property type="nucleotide sequence ID" value="NZ_FR892804.1"/>
</dbReference>
<dbReference type="GO" id="GO:0051539">
    <property type="term" value="F:4 iron, 4 sulfur cluster binding"/>
    <property type="evidence" value="ECO:0007669"/>
    <property type="project" value="UniProtKB-KW"/>
</dbReference>
<evidence type="ECO:0000313" key="16">
    <source>
        <dbReference type="EMBL" id="CDD09468.1"/>
    </source>
</evidence>
<proteinExistence type="inferred from homology"/>
<evidence type="ECO:0000256" key="3">
    <source>
        <dbReference type="ARBA" id="ARBA00005155"/>
    </source>
</evidence>
<comment type="function">
    <text evidence="2">Involved in the biosynthesis of the iron-molybdenum cofactor (FeMo-co or M-cluster) found in the dinitrogenase enzyme of the nitrogenase complex in nitrogen-fixing microorganisms. NifB catalyzes the crucial step of radical SAM-dependent carbide insertion that occurs concomitant with the insertion of a 9th sulfur and the rearrangement/coupling of two [4Fe-4S] clusters into a [8Fe-9S-C] cluster, the precursor to the M-cluster.</text>
</comment>
<dbReference type="SFLD" id="SFLDG01068">
    <property type="entry name" value="FeMo_cofactor_biosynthesis_pro"/>
    <property type="match status" value="1"/>
</dbReference>
<evidence type="ECO:0000256" key="14">
    <source>
        <dbReference type="ARBA" id="ARBA00032102"/>
    </source>
</evidence>
<dbReference type="Gene3D" id="3.20.20.70">
    <property type="entry name" value="Aldolase class I"/>
    <property type="match status" value="1"/>
</dbReference>
<keyword evidence="11" id="KW-0535">Nitrogen fixation</keyword>
<dbReference type="GO" id="GO:0032324">
    <property type="term" value="P:molybdopterin cofactor biosynthetic process"/>
    <property type="evidence" value="ECO:0007669"/>
    <property type="project" value="UniProtKB-ARBA"/>
</dbReference>
<dbReference type="PANTHER" id="PTHR43787">
    <property type="entry name" value="FEMO COFACTOR BIOSYNTHESIS PROTEIN NIFB-RELATED"/>
    <property type="match status" value="1"/>
</dbReference>